<dbReference type="AlphaFoldDB" id="A0A8D9FF41"/>
<feature type="transmembrane region" description="Helical" evidence="6">
    <location>
        <begin position="330"/>
        <end position="348"/>
    </location>
</feature>
<dbReference type="GO" id="GO:0016020">
    <property type="term" value="C:membrane"/>
    <property type="evidence" value="ECO:0007669"/>
    <property type="project" value="UniProtKB-SubCell"/>
</dbReference>
<feature type="compositionally biased region" description="Polar residues" evidence="5">
    <location>
        <begin position="475"/>
        <end position="497"/>
    </location>
</feature>
<feature type="transmembrane region" description="Helical" evidence="6">
    <location>
        <begin position="107"/>
        <end position="129"/>
    </location>
</feature>
<dbReference type="GO" id="GO:0022857">
    <property type="term" value="F:transmembrane transporter activity"/>
    <property type="evidence" value="ECO:0007669"/>
    <property type="project" value="InterPro"/>
</dbReference>
<evidence type="ECO:0000256" key="7">
    <source>
        <dbReference type="SAM" id="SignalP"/>
    </source>
</evidence>
<evidence type="ECO:0000256" key="3">
    <source>
        <dbReference type="ARBA" id="ARBA00022989"/>
    </source>
</evidence>
<feature type="chain" id="PRO_5034996481" evidence="7">
    <location>
        <begin position="35"/>
        <end position="497"/>
    </location>
</feature>
<keyword evidence="7" id="KW-0732">Signal</keyword>
<feature type="transmembrane region" description="Helical" evidence="6">
    <location>
        <begin position="260"/>
        <end position="277"/>
    </location>
</feature>
<feature type="region of interest" description="Disordered" evidence="5">
    <location>
        <begin position="447"/>
        <end position="497"/>
    </location>
</feature>
<evidence type="ECO:0000256" key="4">
    <source>
        <dbReference type="ARBA" id="ARBA00023136"/>
    </source>
</evidence>
<keyword evidence="3 6" id="KW-1133">Transmembrane helix</keyword>
<feature type="transmembrane region" description="Helical" evidence="6">
    <location>
        <begin position="297"/>
        <end position="318"/>
    </location>
</feature>
<dbReference type="Gene3D" id="1.20.1250.20">
    <property type="entry name" value="MFS general substrate transporter like domains"/>
    <property type="match status" value="1"/>
</dbReference>
<keyword evidence="4 6" id="KW-0472">Membrane</keyword>
<feature type="transmembrane region" description="Helical" evidence="6">
    <location>
        <begin position="420"/>
        <end position="439"/>
    </location>
</feature>
<evidence type="ECO:0000313" key="8">
    <source>
        <dbReference type="EMBL" id="CAG6788036.1"/>
    </source>
</evidence>
<reference evidence="8" key="1">
    <citation type="submission" date="2021-05" db="EMBL/GenBank/DDBJ databases">
        <authorList>
            <person name="Alioto T."/>
            <person name="Alioto T."/>
            <person name="Gomez Garrido J."/>
        </authorList>
    </citation>
    <scope>NUCLEOTIDE SEQUENCE</scope>
</reference>
<comment type="subcellular location">
    <subcellularLocation>
        <location evidence="1">Membrane</location>
        <topology evidence="1">Multi-pass membrane protein</topology>
    </subcellularLocation>
</comment>
<evidence type="ECO:0000256" key="2">
    <source>
        <dbReference type="ARBA" id="ARBA00022692"/>
    </source>
</evidence>
<evidence type="ECO:0000256" key="5">
    <source>
        <dbReference type="SAM" id="MobiDB-lite"/>
    </source>
</evidence>
<feature type="transmembrane region" description="Helical" evidence="6">
    <location>
        <begin position="141"/>
        <end position="162"/>
    </location>
</feature>
<dbReference type="SUPFAM" id="SSF103473">
    <property type="entry name" value="MFS general substrate transporter"/>
    <property type="match status" value="1"/>
</dbReference>
<accession>A0A8D9FF41</accession>
<dbReference type="InterPro" id="IPR011701">
    <property type="entry name" value="MFS"/>
</dbReference>
<feature type="signal peptide" evidence="7">
    <location>
        <begin position="1"/>
        <end position="34"/>
    </location>
</feature>
<dbReference type="EMBL" id="HBUF01657338">
    <property type="protein sequence ID" value="CAG6788036.1"/>
    <property type="molecule type" value="Transcribed_RNA"/>
</dbReference>
<feature type="transmembrane region" description="Helical" evidence="6">
    <location>
        <begin position="174"/>
        <end position="195"/>
    </location>
</feature>
<organism evidence="8">
    <name type="scientific">Cacopsylla melanoneura</name>
    <dbReference type="NCBI Taxonomy" id="428564"/>
    <lineage>
        <taxon>Eukaryota</taxon>
        <taxon>Metazoa</taxon>
        <taxon>Ecdysozoa</taxon>
        <taxon>Arthropoda</taxon>
        <taxon>Hexapoda</taxon>
        <taxon>Insecta</taxon>
        <taxon>Pterygota</taxon>
        <taxon>Neoptera</taxon>
        <taxon>Paraneoptera</taxon>
        <taxon>Hemiptera</taxon>
        <taxon>Sternorrhyncha</taxon>
        <taxon>Psylloidea</taxon>
        <taxon>Psyllidae</taxon>
        <taxon>Psyllinae</taxon>
        <taxon>Cacopsylla</taxon>
    </lineage>
</organism>
<protein>
    <submittedName>
        <fullName evidence="8">Proton-coupled folate transporter</fullName>
    </submittedName>
</protein>
<dbReference type="PANTHER" id="PTHR23507">
    <property type="entry name" value="ZGC:174356"/>
    <property type="match status" value="1"/>
</dbReference>
<proteinExistence type="predicted"/>
<sequence>MNNTHTALSTLKSFFKKWSLELTILLAMTSLSISENCSLNLMFQKACDNDGDGPKYLGTHCPTEKDAQKTTAGNNIYRQMINSFTIALVHLYAGTWSDSHGNRRRPLVFIPLLGQIITDFGNVFCSYFWSTSSLTVSLINGFVPGISGGRLLMFTGANAYLSDTTSFEDRTFRLGFVASMYLIATPVGDALSGFLTVNLGFIMVFLICVSINGVALLIGLYFIEDTSVKYDPASVEKFTHQIWGNVQVAIRKRPSTSRKIILLALAASPLVRSPVLGEQSVLYLFVRYKFGWNEADFGYFAAFKLAGIFCGTLFSMGILSKCCGMSDSMIGILASISDMAAATCYIFVTSSWQMYAVPMLDIFHGACQVICASIITKNIEPNEFGKVQSVKAFFDSLTPFLVTPLYNKVYIYTFQTLPSAFFIISLVFGFPILIVFLVIRKLDRGGKPESNNNNCRESYSNFNNNEAMKNKGKTKQQPEAPSIDENNMSIVTTPTIS</sequence>
<dbReference type="Pfam" id="PF07690">
    <property type="entry name" value="MFS_1"/>
    <property type="match status" value="1"/>
</dbReference>
<dbReference type="PANTHER" id="PTHR23507:SF1">
    <property type="entry name" value="FI18259P1-RELATED"/>
    <property type="match status" value="1"/>
</dbReference>
<dbReference type="InterPro" id="IPR036259">
    <property type="entry name" value="MFS_trans_sf"/>
</dbReference>
<name>A0A8D9FF41_9HEMI</name>
<evidence type="ECO:0000256" key="6">
    <source>
        <dbReference type="SAM" id="Phobius"/>
    </source>
</evidence>
<feature type="transmembrane region" description="Helical" evidence="6">
    <location>
        <begin position="201"/>
        <end position="223"/>
    </location>
</feature>
<feature type="compositionally biased region" description="Polar residues" evidence="5">
    <location>
        <begin position="449"/>
        <end position="467"/>
    </location>
</feature>
<keyword evidence="2 6" id="KW-0812">Transmembrane</keyword>
<evidence type="ECO:0000256" key="1">
    <source>
        <dbReference type="ARBA" id="ARBA00004141"/>
    </source>
</evidence>